<dbReference type="GO" id="GO:0000323">
    <property type="term" value="C:lytic vacuole"/>
    <property type="evidence" value="ECO:0007669"/>
    <property type="project" value="TreeGrafter"/>
</dbReference>
<dbReference type="EMBL" id="ML002612">
    <property type="protein sequence ID" value="RKP36687.1"/>
    <property type="molecule type" value="Genomic_DNA"/>
</dbReference>
<reference evidence="5" key="1">
    <citation type="journal article" date="2018" name="Nat. Microbiol.">
        <title>Leveraging single-cell genomics to expand the fungal tree of life.</title>
        <authorList>
            <person name="Ahrendt S.R."/>
            <person name="Quandt C.A."/>
            <person name="Ciobanu D."/>
            <person name="Clum A."/>
            <person name="Salamov A."/>
            <person name="Andreopoulos B."/>
            <person name="Cheng J.F."/>
            <person name="Woyke T."/>
            <person name="Pelin A."/>
            <person name="Henrissat B."/>
            <person name="Reynolds N.K."/>
            <person name="Benny G.L."/>
            <person name="Smith M.E."/>
            <person name="James T.Y."/>
            <person name="Grigoriev I.V."/>
        </authorList>
    </citation>
    <scope>NUCLEOTIDE SEQUENCE [LARGE SCALE GENOMIC DNA]</scope>
    <source>
        <strain evidence="5">RSA 468</strain>
    </source>
</reference>
<evidence type="ECO:0000256" key="2">
    <source>
        <dbReference type="SAM" id="Coils"/>
    </source>
</evidence>
<dbReference type="GO" id="GO:0035493">
    <property type="term" value="P:SNARE complex assembly"/>
    <property type="evidence" value="ECO:0007669"/>
    <property type="project" value="TreeGrafter"/>
</dbReference>
<keyword evidence="5" id="KW-1185">Reference proteome</keyword>
<dbReference type="PANTHER" id="PTHR15157:SF5">
    <property type="entry name" value="UV RADIATION RESISTANCE-ASSOCIATED GENE PROTEIN"/>
    <property type="match status" value="1"/>
</dbReference>
<evidence type="ECO:0000313" key="5">
    <source>
        <dbReference type="Proteomes" id="UP000268162"/>
    </source>
</evidence>
<proteinExistence type="predicted"/>
<dbReference type="Proteomes" id="UP000268162">
    <property type="component" value="Unassembled WGS sequence"/>
</dbReference>
<feature type="region of interest" description="Disordered" evidence="3">
    <location>
        <begin position="1"/>
        <end position="26"/>
    </location>
</feature>
<accession>A0A4P9ZT87</accession>
<dbReference type="STRING" id="215637.A0A4P9ZT87"/>
<evidence type="ECO:0000256" key="3">
    <source>
        <dbReference type="SAM" id="MobiDB-lite"/>
    </source>
</evidence>
<gene>
    <name evidence="4" type="ORF">BJ085DRAFT_41464</name>
</gene>
<evidence type="ECO:0000256" key="1">
    <source>
        <dbReference type="ARBA" id="ARBA00023054"/>
    </source>
</evidence>
<organism evidence="4 5">
    <name type="scientific">Dimargaris cristalligena</name>
    <dbReference type="NCBI Taxonomy" id="215637"/>
    <lineage>
        <taxon>Eukaryota</taxon>
        <taxon>Fungi</taxon>
        <taxon>Fungi incertae sedis</taxon>
        <taxon>Zoopagomycota</taxon>
        <taxon>Kickxellomycotina</taxon>
        <taxon>Dimargaritomycetes</taxon>
        <taxon>Dimargaritales</taxon>
        <taxon>Dimargaritaceae</taxon>
        <taxon>Dimargaris</taxon>
    </lineage>
</organism>
<protein>
    <submittedName>
        <fullName evidence="4">UV radiation resistance protein and autophagy-related subunit 14-domain-containing protein</fullName>
    </submittedName>
</protein>
<sequence length="330" mass="37689">MSHVKGNLSRTSEGAAKDSPHSPAQRCTCLTTSAASVVRFQDSPALLSRLDELTQARLLSLEERLAELERHTTTLVAQFTAQQEAESASRHLLVQLNGSKRRTQDCQVQLIRDTERLQEARRMADAKRDALRYRRCLLLAARKQAQLERSYLNDSLVTLEQNKIIKEASEAMQRQQLAGYMSGLKFIFDIHTEPNHPAIYRIANLPGPNAARIVKMTDEEINASVGYVSHLVTLLARYLETPLRYPIKFLSSRSIIYNPAADIMRLNIKFPLYTSKNEWTQFDYAFNLLSQNVQQLLKTQGIEYYEHRNILANLKLLLDIIETRGQAEVF</sequence>
<name>A0A4P9ZT87_9FUNG</name>
<dbReference type="AlphaFoldDB" id="A0A4P9ZT87"/>
<dbReference type="GO" id="GO:0005768">
    <property type="term" value="C:endosome"/>
    <property type="evidence" value="ECO:0007669"/>
    <property type="project" value="TreeGrafter"/>
</dbReference>
<evidence type="ECO:0000313" key="4">
    <source>
        <dbReference type="EMBL" id="RKP36687.1"/>
    </source>
</evidence>
<feature type="coiled-coil region" evidence="2">
    <location>
        <begin position="51"/>
        <end position="78"/>
    </location>
</feature>
<dbReference type="PANTHER" id="PTHR15157">
    <property type="entry name" value="UV RADIATION RESISTANCE-ASSOCIATED GENE PROTEIN"/>
    <property type="match status" value="1"/>
</dbReference>
<dbReference type="OrthoDB" id="72772at2759"/>
<dbReference type="GO" id="GO:0000149">
    <property type="term" value="F:SNARE binding"/>
    <property type="evidence" value="ECO:0007669"/>
    <property type="project" value="TreeGrafter"/>
</dbReference>
<keyword evidence="1 2" id="KW-0175">Coiled coil</keyword>